<dbReference type="Pfam" id="PF02518">
    <property type="entry name" value="HATPase_c"/>
    <property type="match status" value="1"/>
</dbReference>
<dbReference type="SMART" id="SM00065">
    <property type="entry name" value="GAF"/>
    <property type="match status" value="1"/>
</dbReference>
<keyword evidence="4 12" id="KW-0597">Phosphoprotein</keyword>
<dbReference type="CDD" id="cd00130">
    <property type="entry name" value="PAS"/>
    <property type="match status" value="1"/>
</dbReference>
<evidence type="ECO:0000256" key="10">
    <source>
        <dbReference type="ARBA" id="ARBA00023136"/>
    </source>
</evidence>
<evidence type="ECO:0000259" key="16">
    <source>
        <dbReference type="PROSITE" id="PS50112"/>
    </source>
</evidence>
<dbReference type="Pfam" id="PF01590">
    <property type="entry name" value="GAF"/>
    <property type="match status" value="1"/>
</dbReference>
<dbReference type="InterPro" id="IPR003018">
    <property type="entry name" value="GAF"/>
</dbReference>
<dbReference type="InterPro" id="IPR001789">
    <property type="entry name" value="Sig_transdc_resp-reg_receiver"/>
</dbReference>
<dbReference type="SUPFAM" id="SSF55785">
    <property type="entry name" value="PYP-like sensor domain (PAS domain)"/>
    <property type="match status" value="1"/>
</dbReference>
<dbReference type="CDD" id="cd17546">
    <property type="entry name" value="REC_hyHK_CKI1_RcsC-like"/>
    <property type="match status" value="1"/>
</dbReference>
<evidence type="ECO:0000256" key="3">
    <source>
        <dbReference type="ARBA" id="ARBA00012438"/>
    </source>
</evidence>
<feature type="domain" description="PAS" evidence="16">
    <location>
        <begin position="194"/>
        <end position="239"/>
    </location>
</feature>
<dbReference type="InterPro" id="IPR035965">
    <property type="entry name" value="PAS-like_dom_sf"/>
</dbReference>
<dbReference type="Gene3D" id="1.10.287.130">
    <property type="match status" value="1"/>
</dbReference>
<evidence type="ECO:0000256" key="2">
    <source>
        <dbReference type="ARBA" id="ARBA00004370"/>
    </source>
</evidence>
<dbReference type="GO" id="GO:0000155">
    <property type="term" value="F:phosphorelay sensor kinase activity"/>
    <property type="evidence" value="ECO:0007669"/>
    <property type="project" value="InterPro"/>
</dbReference>
<evidence type="ECO:0000256" key="11">
    <source>
        <dbReference type="ARBA" id="ARBA00023306"/>
    </source>
</evidence>
<dbReference type="SMART" id="SM00448">
    <property type="entry name" value="REC"/>
    <property type="match status" value="1"/>
</dbReference>
<evidence type="ECO:0000256" key="4">
    <source>
        <dbReference type="ARBA" id="ARBA00022553"/>
    </source>
</evidence>
<evidence type="ECO:0000256" key="7">
    <source>
        <dbReference type="ARBA" id="ARBA00022777"/>
    </source>
</evidence>
<dbReference type="PRINTS" id="PR00344">
    <property type="entry name" value="BCTRLSENSOR"/>
</dbReference>
<comment type="subcellular location">
    <subcellularLocation>
        <location evidence="2">Membrane</location>
    </subcellularLocation>
</comment>
<feature type="domain" description="PAC" evidence="17">
    <location>
        <begin position="266"/>
        <end position="318"/>
    </location>
</feature>
<evidence type="ECO:0000256" key="6">
    <source>
        <dbReference type="ARBA" id="ARBA00022741"/>
    </source>
</evidence>
<gene>
    <name evidence="18" type="ORF">FUA48_13920</name>
</gene>
<dbReference type="InterPro" id="IPR000700">
    <property type="entry name" value="PAS-assoc_C"/>
</dbReference>
<dbReference type="OrthoDB" id="9811889at2"/>
<keyword evidence="7" id="KW-0418">Kinase</keyword>
<dbReference type="Pfam" id="PF13426">
    <property type="entry name" value="PAS_9"/>
    <property type="match status" value="1"/>
</dbReference>
<dbReference type="Pfam" id="PF00072">
    <property type="entry name" value="Response_reg"/>
    <property type="match status" value="1"/>
</dbReference>
<dbReference type="PROSITE" id="PS50109">
    <property type="entry name" value="HIS_KIN"/>
    <property type="match status" value="1"/>
</dbReference>
<evidence type="ECO:0000256" key="5">
    <source>
        <dbReference type="ARBA" id="ARBA00022679"/>
    </source>
</evidence>
<dbReference type="CDD" id="cd16922">
    <property type="entry name" value="HATPase_EvgS-ArcB-TorS-like"/>
    <property type="match status" value="1"/>
</dbReference>
<keyword evidence="6" id="KW-0547">Nucleotide-binding</keyword>
<dbReference type="InterPro" id="IPR003661">
    <property type="entry name" value="HisK_dim/P_dom"/>
</dbReference>
<dbReference type="InterPro" id="IPR029016">
    <property type="entry name" value="GAF-like_dom_sf"/>
</dbReference>
<dbReference type="GO" id="GO:0005524">
    <property type="term" value="F:ATP binding"/>
    <property type="evidence" value="ECO:0007669"/>
    <property type="project" value="UniProtKB-KW"/>
</dbReference>
<dbReference type="InterPro" id="IPR036890">
    <property type="entry name" value="HATPase_C_sf"/>
</dbReference>
<dbReference type="SMART" id="SM00388">
    <property type="entry name" value="HisKA"/>
    <property type="match status" value="1"/>
</dbReference>
<keyword evidence="10" id="KW-0472">Membrane</keyword>
<dbReference type="SUPFAM" id="SSF55781">
    <property type="entry name" value="GAF domain-like"/>
    <property type="match status" value="1"/>
</dbReference>
<keyword evidence="9" id="KW-0902">Two-component regulatory system</keyword>
<dbReference type="Gene3D" id="3.40.50.2300">
    <property type="match status" value="1"/>
</dbReference>
<dbReference type="PROSITE" id="PS50110">
    <property type="entry name" value="RESPONSE_REGULATORY"/>
    <property type="match status" value="1"/>
</dbReference>
<keyword evidence="19" id="KW-1185">Reference proteome</keyword>
<reference evidence="18 19" key="1">
    <citation type="submission" date="2019-08" db="EMBL/GenBank/DDBJ databases">
        <title>Flavobacterium alkalisoli sp. nov., isolated from rhizosphere soil of Suaeda salsa.</title>
        <authorList>
            <person name="Sun J.-Q."/>
            <person name="Xu L."/>
        </authorList>
    </citation>
    <scope>NUCLEOTIDE SEQUENCE [LARGE SCALE GENOMIC DNA]</scope>
    <source>
        <strain evidence="18 19">XS-5</strain>
    </source>
</reference>
<dbReference type="FunFam" id="1.10.287.130:FF:000038">
    <property type="entry name" value="Sensory transduction histidine kinase"/>
    <property type="match status" value="1"/>
</dbReference>
<dbReference type="CDD" id="cd00082">
    <property type="entry name" value="HisKA"/>
    <property type="match status" value="1"/>
</dbReference>
<dbReference type="PROSITE" id="PS50113">
    <property type="entry name" value="PAC"/>
    <property type="match status" value="1"/>
</dbReference>
<dbReference type="Pfam" id="PF00512">
    <property type="entry name" value="HisKA"/>
    <property type="match status" value="1"/>
</dbReference>
<evidence type="ECO:0000313" key="18">
    <source>
        <dbReference type="EMBL" id="QEE50634.1"/>
    </source>
</evidence>
<dbReference type="EC" id="2.7.13.3" evidence="3"/>
<organism evidence="18 19">
    <name type="scientific">Flavobacterium alkalisoli</name>
    <dbReference type="NCBI Taxonomy" id="2602769"/>
    <lineage>
        <taxon>Bacteria</taxon>
        <taxon>Pseudomonadati</taxon>
        <taxon>Bacteroidota</taxon>
        <taxon>Flavobacteriia</taxon>
        <taxon>Flavobacteriales</taxon>
        <taxon>Flavobacteriaceae</taxon>
        <taxon>Flavobacterium</taxon>
    </lineage>
</organism>
<dbReference type="KEGG" id="fak:FUA48_13920"/>
<feature type="domain" description="Histidine kinase" evidence="14">
    <location>
        <begin position="336"/>
        <end position="557"/>
    </location>
</feature>
<dbReference type="Gene3D" id="3.30.565.10">
    <property type="entry name" value="Histidine kinase-like ATPase, C-terminal domain"/>
    <property type="match status" value="1"/>
</dbReference>
<dbReference type="AlphaFoldDB" id="A0A5B9FUS2"/>
<feature type="domain" description="Response regulatory" evidence="15">
    <location>
        <begin position="581"/>
        <end position="696"/>
    </location>
</feature>
<evidence type="ECO:0000259" key="17">
    <source>
        <dbReference type="PROSITE" id="PS50113"/>
    </source>
</evidence>
<feature type="modified residue" description="4-aspartylphosphate" evidence="12">
    <location>
        <position position="630"/>
    </location>
</feature>
<dbReference type="InterPro" id="IPR003594">
    <property type="entry name" value="HATPase_dom"/>
</dbReference>
<keyword evidence="11" id="KW-0131">Cell cycle</keyword>
<dbReference type="Proteomes" id="UP000321222">
    <property type="component" value="Chromosome"/>
</dbReference>
<evidence type="ECO:0000256" key="8">
    <source>
        <dbReference type="ARBA" id="ARBA00022840"/>
    </source>
</evidence>
<evidence type="ECO:0000256" key="12">
    <source>
        <dbReference type="PROSITE-ProRule" id="PRU00169"/>
    </source>
</evidence>
<dbReference type="FunFam" id="3.30.565.10:FF:000010">
    <property type="entry name" value="Sensor histidine kinase RcsC"/>
    <property type="match status" value="1"/>
</dbReference>
<sequence>MEKKAFPIPANEKERLEALHDYNILDTFSEQEFDDIVHLASYIYKTPIALVSFIDEKRQWYKAKKGMDVSELPREETFCQHVIMQDDLVEVPDATKHPIFKDNPNVTGDFGVRFYAGVPLKSSEGYNIGTICVVDTVVKEIDDDQRKALKTLAHHVMNQVEIRKRNLEIRKRNSNLREEVARMAKKELESVNRELESYKIALDETSGVIIFDKEGKITFVNDTTCSITKFKRKELIGKSIKDTKTAYGNTGAFSNLWNTISSGAVWRNEVNSETKDGKQYWVEVVVVPFLDSKGVPFKFVEIANDITDRKAVEAELIKAKEIAEKAIFVKDSFMANMSHEIRTPMNAIIGFTDLLARTELNEKQKEFVTNVQTAGDNLLLIINDILDLSKIESGKLVIEKSQFNLKNTLKHVYDLLKVKASQSNVEFNLFLDAHMPETVVGDKGRINQVLMNLAGNALKFTEKGEVTISVKKIEENDGNCKLKFSIKDTGIGIPEDKLNTIFERFTQAEESTTRRFGGTGLGLNIVKQLVELMDGELGVKSTLGKGSEFYFILDFDKICEADTLEEKIEEKKPVESLGKLSILLCEDNILNQHLAKNIIKGFGFDIDIANNGQEGIDLLAKNQYDLILMDLQMPVKDGYQTTVFIREELKNNVPIIAITAHSLIGEQQKCFDLGMNAYVSKPFKQHELLEKIYEVIEK</sequence>
<dbReference type="InterPro" id="IPR036097">
    <property type="entry name" value="HisK_dim/P_sf"/>
</dbReference>
<feature type="coiled-coil region" evidence="13">
    <location>
        <begin position="157"/>
        <end position="201"/>
    </location>
</feature>
<dbReference type="GO" id="GO:0016020">
    <property type="term" value="C:membrane"/>
    <property type="evidence" value="ECO:0007669"/>
    <property type="project" value="UniProtKB-SubCell"/>
</dbReference>
<evidence type="ECO:0000259" key="15">
    <source>
        <dbReference type="PROSITE" id="PS50110"/>
    </source>
</evidence>
<evidence type="ECO:0000259" key="14">
    <source>
        <dbReference type="PROSITE" id="PS50109"/>
    </source>
</evidence>
<accession>A0A5B9FUS2</accession>
<dbReference type="InterPro" id="IPR004358">
    <property type="entry name" value="Sig_transdc_His_kin-like_C"/>
</dbReference>
<dbReference type="InterPro" id="IPR000014">
    <property type="entry name" value="PAS"/>
</dbReference>
<dbReference type="SUPFAM" id="SSF47384">
    <property type="entry name" value="Homodimeric domain of signal transducing histidine kinase"/>
    <property type="match status" value="1"/>
</dbReference>
<dbReference type="Gene3D" id="3.30.450.20">
    <property type="entry name" value="PAS domain"/>
    <property type="match status" value="1"/>
</dbReference>
<dbReference type="SUPFAM" id="SSF52172">
    <property type="entry name" value="CheY-like"/>
    <property type="match status" value="1"/>
</dbReference>
<dbReference type="NCBIfam" id="TIGR00229">
    <property type="entry name" value="sensory_box"/>
    <property type="match status" value="1"/>
</dbReference>
<evidence type="ECO:0000256" key="9">
    <source>
        <dbReference type="ARBA" id="ARBA00023012"/>
    </source>
</evidence>
<dbReference type="PANTHER" id="PTHR45339">
    <property type="entry name" value="HYBRID SIGNAL TRANSDUCTION HISTIDINE KINASE J"/>
    <property type="match status" value="1"/>
</dbReference>
<name>A0A5B9FUS2_9FLAO</name>
<dbReference type="PROSITE" id="PS50112">
    <property type="entry name" value="PAS"/>
    <property type="match status" value="1"/>
</dbReference>
<dbReference type="PANTHER" id="PTHR45339:SF5">
    <property type="entry name" value="HISTIDINE KINASE"/>
    <property type="match status" value="1"/>
</dbReference>
<comment type="catalytic activity">
    <reaction evidence="1">
        <text>ATP + protein L-histidine = ADP + protein N-phospho-L-histidine.</text>
        <dbReference type="EC" id="2.7.13.3"/>
    </reaction>
</comment>
<dbReference type="InterPro" id="IPR011006">
    <property type="entry name" value="CheY-like_superfamily"/>
</dbReference>
<keyword evidence="13" id="KW-0175">Coiled coil</keyword>
<keyword evidence="5" id="KW-0808">Transferase</keyword>
<dbReference type="SUPFAM" id="SSF55874">
    <property type="entry name" value="ATPase domain of HSP90 chaperone/DNA topoisomerase II/histidine kinase"/>
    <property type="match status" value="1"/>
</dbReference>
<dbReference type="Gene3D" id="3.30.450.40">
    <property type="match status" value="1"/>
</dbReference>
<dbReference type="SMART" id="SM00387">
    <property type="entry name" value="HATPase_c"/>
    <property type="match status" value="1"/>
</dbReference>
<evidence type="ECO:0000313" key="19">
    <source>
        <dbReference type="Proteomes" id="UP000321222"/>
    </source>
</evidence>
<dbReference type="RefSeq" id="WP_147584090.1">
    <property type="nucleotide sequence ID" value="NZ_CP042831.1"/>
</dbReference>
<protein>
    <recommendedName>
        <fullName evidence="3">histidine kinase</fullName>
        <ecNumber evidence="3">2.7.13.3</ecNumber>
    </recommendedName>
</protein>
<dbReference type="InterPro" id="IPR005467">
    <property type="entry name" value="His_kinase_dom"/>
</dbReference>
<dbReference type="EMBL" id="CP042831">
    <property type="protein sequence ID" value="QEE50634.1"/>
    <property type="molecule type" value="Genomic_DNA"/>
</dbReference>
<proteinExistence type="predicted"/>
<keyword evidence="8" id="KW-0067">ATP-binding</keyword>
<evidence type="ECO:0000256" key="13">
    <source>
        <dbReference type="SAM" id="Coils"/>
    </source>
</evidence>
<evidence type="ECO:0000256" key="1">
    <source>
        <dbReference type="ARBA" id="ARBA00000085"/>
    </source>
</evidence>